<evidence type="ECO:0000313" key="2">
    <source>
        <dbReference type="EMBL" id="MCL6218332.1"/>
    </source>
</evidence>
<gene>
    <name evidence="2" type="ORF">L1967_08495</name>
</gene>
<accession>A0A9X1ZP34</accession>
<dbReference type="PROSITE" id="PS51257">
    <property type="entry name" value="PROKAR_LIPOPROTEIN"/>
    <property type="match status" value="1"/>
</dbReference>
<dbReference type="Pfam" id="PF12771">
    <property type="entry name" value="SusD-like_2"/>
    <property type="match status" value="1"/>
</dbReference>
<keyword evidence="1" id="KW-0732">Signal</keyword>
<keyword evidence="2" id="KW-0449">Lipoprotein</keyword>
<feature type="signal peptide" evidence="1">
    <location>
        <begin position="1"/>
        <end position="21"/>
    </location>
</feature>
<evidence type="ECO:0000313" key="3">
    <source>
        <dbReference type="Proteomes" id="UP001139521"/>
    </source>
</evidence>
<proteinExistence type="predicted"/>
<dbReference type="RefSeq" id="WP_249601244.1">
    <property type="nucleotide sequence ID" value="NZ_JAKHSK010000010.1"/>
</dbReference>
<evidence type="ECO:0000256" key="1">
    <source>
        <dbReference type="SAM" id="SignalP"/>
    </source>
</evidence>
<dbReference type="InterPro" id="IPR011990">
    <property type="entry name" value="TPR-like_helical_dom_sf"/>
</dbReference>
<feature type="chain" id="PRO_5040818105" evidence="1">
    <location>
        <begin position="22"/>
        <end position="481"/>
    </location>
</feature>
<dbReference type="EMBL" id="JAKHSK010000010">
    <property type="protein sequence ID" value="MCL6218332.1"/>
    <property type="molecule type" value="Genomic_DNA"/>
</dbReference>
<keyword evidence="3" id="KW-1185">Reference proteome</keyword>
<dbReference type="InterPro" id="IPR041662">
    <property type="entry name" value="SusD-like_2"/>
</dbReference>
<dbReference type="Proteomes" id="UP001139521">
    <property type="component" value="Unassembled WGS sequence"/>
</dbReference>
<protein>
    <submittedName>
        <fullName evidence="2">SusD/RagB family nutrient-binding outer membrane lipoprotein</fullName>
    </submittedName>
</protein>
<dbReference type="AlphaFoldDB" id="A0A9X1ZP34"/>
<organism evidence="2 3">
    <name type="scientific">Zunongwangia pacifica</name>
    <dbReference type="NCBI Taxonomy" id="2911062"/>
    <lineage>
        <taxon>Bacteria</taxon>
        <taxon>Pseudomonadati</taxon>
        <taxon>Bacteroidota</taxon>
        <taxon>Flavobacteriia</taxon>
        <taxon>Flavobacteriales</taxon>
        <taxon>Flavobacteriaceae</taxon>
        <taxon>Zunongwangia</taxon>
    </lineage>
</organism>
<sequence length="481" mass="53328">MKTRIKKSIVMLSAAVMSLTACETAEFGSLNENPNEPTSASPSILLSNVEGAVSNYLGTTTPNLYVQYLSNGQYDEESRYQTLNWSYEYWYTTLTDLKRIIALNTNEETKDEVSASDASNANQIAVATILRVYIFQGMTNRWGRLPYTQALGGLDNQFPAYDSQEEIYNGLFSELDSALGMIESGIGPNGDYLFGGDMARWEQFGQTLKMVMALRLSEADPTLGKTKFNEALGNVITSNSENFFYPYLEDENNDNPWEDRFYAPSFRRDYLVSDVFVNALIGSGSSATPEDPRLAEMAEPALNSGTFVGAPYGQSNSDTDSYSFITQNVINNTKAPLYMFTYAEILFARAEAAALGWTSEDASSLYEDAITASMDQWGVSDSDATAYIAANPYVGLESIGYEKWVALYLQGYDSWAEWRRMLAAGYEKELTAPQDLLSNATDIPDRDGYPATAGAVNEQNYNDALEAQGPDLLNTKLWIFK</sequence>
<name>A0A9X1ZP34_9FLAO</name>
<dbReference type="Gene3D" id="1.25.40.390">
    <property type="match status" value="1"/>
</dbReference>
<reference evidence="2" key="1">
    <citation type="submission" date="2022-01" db="EMBL/GenBank/DDBJ databases">
        <title>Genome sequencing of Zunongwangia sp. M21534 genome.</title>
        <authorList>
            <person name="Chen Y."/>
            <person name="Dong C."/>
            <person name="Shao Z."/>
        </authorList>
    </citation>
    <scope>NUCLEOTIDE SEQUENCE</scope>
    <source>
        <strain evidence="2">MCCC M21534</strain>
    </source>
</reference>
<dbReference type="SUPFAM" id="SSF48452">
    <property type="entry name" value="TPR-like"/>
    <property type="match status" value="1"/>
</dbReference>
<comment type="caution">
    <text evidence="2">The sequence shown here is derived from an EMBL/GenBank/DDBJ whole genome shotgun (WGS) entry which is preliminary data.</text>
</comment>